<evidence type="ECO:0000256" key="7">
    <source>
        <dbReference type="ARBA" id="ARBA00034754"/>
    </source>
</evidence>
<dbReference type="InterPro" id="IPR008921">
    <property type="entry name" value="DNA_pol3_clamp-load_cplx_C"/>
</dbReference>
<keyword evidence="3 12" id="KW-0808">Transferase</keyword>
<dbReference type="GO" id="GO:0003887">
    <property type="term" value="F:DNA-directed DNA polymerase activity"/>
    <property type="evidence" value="ECO:0007669"/>
    <property type="project" value="UniProtKB-UniRule"/>
</dbReference>
<comment type="catalytic activity">
    <reaction evidence="8">
        <text>DNA(n) + a 2'-deoxyribonucleoside 5'-triphosphate = DNA(n+1) + diphosphate</text>
        <dbReference type="Rhea" id="RHEA:22508"/>
        <dbReference type="Rhea" id="RHEA-COMP:17339"/>
        <dbReference type="Rhea" id="RHEA-COMP:17340"/>
        <dbReference type="ChEBI" id="CHEBI:33019"/>
        <dbReference type="ChEBI" id="CHEBI:61560"/>
        <dbReference type="ChEBI" id="CHEBI:173112"/>
        <dbReference type="EC" id="2.7.7.7"/>
    </reaction>
</comment>
<dbReference type="Pfam" id="PF14840">
    <property type="entry name" value="DNA_pol3_delt_C"/>
    <property type="match status" value="1"/>
</dbReference>
<dbReference type="SUPFAM" id="SSF52540">
    <property type="entry name" value="P-loop containing nucleoside triphosphate hydrolases"/>
    <property type="match status" value="1"/>
</dbReference>
<evidence type="ECO:0000313" key="12">
    <source>
        <dbReference type="EMBL" id="BCD97168.1"/>
    </source>
</evidence>
<keyword evidence="13" id="KW-1185">Reference proteome</keyword>
<gene>
    <name evidence="12" type="ORF">MARGE09_P1369</name>
</gene>
<reference evidence="12 13" key="1">
    <citation type="journal article" date="2022" name="IScience">
        <title>An ultrasensitive nanofiber-based assay for enzymatic hydrolysis and deep-sea microbial degradation of cellulose.</title>
        <authorList>
            <person name="Tsudome M."/>
            <person name="Tachioka M."/>
            <person name="Miyazaki M."/>
            <person name="Uchimura K."/>
            <person name="Tsuda M."/>
            <person name="Takaki Y."/>
            <person name="Deguchi S."/>
        </authorList>
    </citation>
    <scope>NUCLEOTIDE SEQUENCE [LARGE SCALE GENOMIC DNA]</scope>
    <source>
        <strain evidence="12 13">GE09</strain>
    </source>
</reference>
<dbReference type="InterPro" id="IPR027417">
    <property type="entry name" value="P-loop_NTPase"/>
</dbReference>
<evidence type="ECO:0000256" key="6">
    <source>
        <dbReference type="ARBA" id="ARBA00022932"/>
    </source>
</evidence>
<dbReference type="Proteomes" id="UP001320119">
    <property type="component" value="Chromosome"/>
</dbReference>
<evidence type="ECO:0000256" key="8">
    <source>
        <dbReference type="ARBA" id="ARBA00049244"/>
    </source>
</evidence>
<evidence type="ECO:0000256" key="3">
    <source>
        <dbReference type="ARBA" id="ARBA00022679"/>
    </source>
</evidence>
<comment type="similarity">
    <text evidence="7">Belongs to the DNA polymerase HolA subunit family.</text>
</comment>
<accession>A0AAN1WGJ6</accession>
<dbReference type="InterPro" id="IPR032780">
    <property type="entry name" value="DNA_pol3_delt_C"/>
</dbReference>
<keyword evidence="5" id="KW-0235">DNA replication</keyword>
<evidence type="ECO:0000313" key="13">
    <source>
        <dbReference type="Proteomes" id="UP001320119"/>
    </source>
</evidence>
<dbReference type="EMBL" id="AP023086">
    <property type="protein sequence ID" value="BCD97168.1"/>
    <property type="molecule type" value="Genomic_DNA"/>
</dbReference>
<keyword evidence="4 12" id="KW-0548">Nucleotidyltransferase</keyword>
<name>A0AAN1WGJ6_9GAMM</name>
<protein>
    <recommendedName>
        <fullName evidence="2 9">DNA polymerase III subunit delta</fullName>
        <ecNumber evidence="1 9">2.7.7.7</ecNumber>
    </recommendedName>
</protein>
<organism evidence="12 13">
    <name type="scientific">Marinagarivorans cellulosilyticus</name>
    <dbReference type="NCBI Taxonomy" id="2721545"/>
    <lineage>
        <taxon>Bacteria</taxon>
        <taxon>Pseudomonadati</taxon>
        <taxon>Pseudomonadota</taxon>
        <taxon>Gammaproteobacteria</taxon>
        <taxon>Cellvibrionales</taxon>
        <taxon>Cellvibrionaceae</taxon>
        <taxon>Marinagarivorans</taxon>
    </lineage>
</organism>
<evidence type="ECO:0000256" key="5">
    <source>
        <dbReference type="ARBA" id="ARBA00022705"/>
    </source>
</evidence>
<dbReference type="SUPFAM" id="SSF48019">
    <property type="entry name" value="post-AAA+ oligomerization domain-like"/>
    <property type="match status" value="1"/>
</dbReference>
<proteinExistence type="inferred from homology"/>
<dbReference type="Pfam" id="PF06144">
    <property type="entry name" value="DNA_pol3_delta"/>
    <property type="match status" value="1"/>
</dbReference>
<dbReference type="NCBIfam" id="TIGR01128">
    <property type="entry name" value="holA"/>
    <property type="match status" value="1"/>
</dbReference>
<dbReference type="PANTHER" id="PTHR34388:SF1">
    <property type="entry name" value="DNA POLYMERASE III SUBUNIT DELTA"/>
    <property type="match status" value="1"/>
</dbReference>
<evidence type="ECO:0000256" key="2">
    <source>
        <dbReference type="ARBA" id="ARBA00017703"/>
    </source>
</evidence>
<keyword evidence="6" id="KW-0239">DNA-directed DNA polymerase</keyword>
<dbReference type="Gene3D" id="1.10.8.60">
    <property type="match status" value="1"/>
</dbReference>
<feature type="domain" description="DNA polymerase III delta N-terminal" evidence="10">
    <location>
        <begin position="21"/>
        <end position="130"/>
    </location>
</feature>
<dbReference type="GO" id="GO:0003677">
    <property type="term" value="F:DNA binding"/>
    <property type="evidence" value="ECO:0007669"/>
    <property type="project" value="InterPro"/>
</dbReference>
<evidence type="ECO:0000259" key="11">
    <source>
        <dbReference type="Pfam" id="PF14840"/>
    </source>
</evidence>
<feature type="domain" description="DNA polymerase III subunit delta C-terminal" evidence="11">
    <location>
        <begin position="215"/>
        <end position="334"/>
    </location>
</feature>
<dbReference type="InterPro" id="IPR010372">
    <property type="entry name" value="DNA_pol3_delta_N"/>
</dbReference>
<dbReference type="GO" id="GO:0006261">
    <property type="term" value="P:DNA-templated DNA replication"/>
    <property type="evidence" value="ECO:0007669"/>
    <property type="project" value="TreeGrafter"/>
</dbReference>
<evidence type="ECO:0000256" key="9">
    <source>
        <dbReference type="NCBIfam" id="TIGR01128"/>
    </source>
</evidence>
<dbReference type="KEGG" id="marq:MARGE09_P1369"/>
<dbReference type="EC" id="2.7.7.7" evidence="1 9"/>
<dbReference type="AlphaFoldDB" id="A0AAN1WGJ6"/>
<sequence>MARINAEQLQNHCSSPLLPVYFITGDEPLLVQESCDMLRQAARTQGFSERELYHTDANLDWQQLLQSANSMSLFAERKIIEVRSHTAKPNDAAKQALLEYCKNPSPDTLLILVFPKIDRATQNAKWFKAVDSVGGTLQIWPISPKFFPRWVDLRLKSEGLRASSDAVGILASKVEGNLLACVQEIQKLKLVSDDGVIDGRTMANAVVDSARYDIFTLVDRATGGDARAATRTLQGLREEGTEATIILWALSREIRALNALLFTKQSGGSIESVAKQHGIFDKRIPLVRQALGRLKAGQLRLLLRQCALADRAIKGASKQDAWGLINDITLMLSGVRALSTKALQQQLNQ</sequence>
<evidence type="ECO:0000256" key="4">
    <source>
        <dbReference type="ARBA" id="ARBA00022695"/>
    </source>
</evidence>
<dbReference type="GO" id="GO:0009360">
    <property type="term" value="C:DNA polymerase III complex"/>
    <property type="evidence" value="ECO:0007669"/>
    <property type="project" value="UniProtKB-UniRule"/>
</dbReference>
<dbReference type="Gene3D" id="3.40.50.300">
    <property type="entry name" value="P-loop containing nucleotide triphosphate hydrolases"/>
    <property type="match status" value="1"/>
</dbReference>
<dbReference type="RefSeq" id="WP_236986643.1">
    <property type="nucleotide sequence ID" value="NZ_AP023086.1"/>
</dbReference>
<dbReference type="InterPro" id="IPR005790">
    <property type="entry name" value="DNA_polIII_delta"/>
</dbReference>
<dbReference type="PANTHER" id="PTHR34388">
    <property type="entry name" value="DNA POLYMERASE III SUBUNIT DELTA"/>
    <property type="match status" value="1"/>
</dbReference>
<dbReference type="CDD" id="cd18138">
    <property type="entry name" value="HLD_clamp_pol_III_delta"/>
    <property type="match status" value="1"/>
</dbReference>
<evidence type="ECO:0000256" key="1">
    <source>
        <dbReference type="ARBA" id="ARBA00012417"/>
    </source>
</evidence>
<evidence type="ECO:0000259" key="10">
    <source>
        <dbReference type="Pfam" id="PF06144"/>
    </source>
</evidence>
<dbReference type="Gene3D" id="1.20.272.10">
    <property type="match status" value="1"/>
</dbReference>